<dbReference type="AlphaFoldDB" id="A0A0E9X5K7"/>
<sequence length="50" mass="5621">MKVFCKGIQCADQGMLVLDHSITALHKMVLLNSTMTLHSTFHVSRRFCLG</sequence>
<evidence type="ECO:0000313" key="1">
    <source>
        <dbReference type="EMBL" id="JAH97170.1"/>
    </source>
</evidence>
<name>A0A0E9X5K7_ANGAN</name>
<organism evidence="1">
    <name type="scientific">Anguilla anguilla</name>
    <name type="common">European freshwater eel</name>
    <name type="synonym">Muraena anguilla</name>
    <dbReference type="NCBI Taxonomy" id="7936"/>
    <lineage>
        <taxon>Eukaryota</taxon>
        <taxon>Metazoa</taxon>
        <taxon>Chordata</taxon>
        <taxon>Craniata</taxon>
        <taxon>Vertebrata</taxon>
        <taxon>Euteleostomi</taxon>
        <taxon>Actinopterygii</taxon>
        <taxon>Neopterygii</taxon>
        <taxon>Teleostei</taxon>
        <taxon>Anguilliformes</taxon>
        <taxon>Anguillidae</taxon>
        <taxon>Anguilla</taxon>
    </lineage>
</organism>
<reference evidence="1" key="1">
    <citation type="submission" date="2014-11" db="EMBL/GenBank/DDBJ databases">
        <authorList>
            <person name="Amaro Gonzalez C."/>
        </authorList>
    </citation>
    <scope>NUCLEOTIDE SEQUENCE</scope>
</reference>
<protein>
    <submittedName>
        <fullName evidence="1">Uncharacterized protein</fullName>
    </submittedName>
</protein>
<accession>A0A0E9X5K7</accession>
<dbReference type="EMBL" id="GBXM01011407">
    <property type="protein sequence ID" value="JAH97170.1"/>
    <property type="molecule type" value="Transcribed_RNA"/>
</dbReference>
<reference evidence="1" key="2">
    <citation type="journal article" date="2015" name="Fish Shellfish Immunol.">
        <title>Early steps in the European eel (Anguilla anguilla)-Vibrio vulnificus interaction in the gills: Role of the RtxA13 toxin.</title>
        <authorList>
            <person name="Callol A."/>
            <person name="Pajuelo D."/>
            <person name="Ebbesson L."/>
            <person name="Teles M."/>
            <person name="MacKenzie S."/>
            <person name="Amaro C."/>
        </authorList>
    </citation>
    <scope>NUCLEOTIDE SEQUENCE</scope>
</reference>
<proteinExistence type="predicted"/>